<keyword evidence="3 8" id="KW-0418">Kinase</keyword>
<dbReference type="Gene3D" id="1.10.510.10">
    <property type="entry name" value="Transferase(Phosphotransferase) domain 1"/>
    <property type="match status" value="1"/>
</dbReference>
<evidence type="ECO:0000259" key="7">
    <source>
        <dbReference type="PROSITE" id="PS50011"/>
    </source>
</evidence>
<keyword evidence="9" id="KW-1185">Reference proteome</keyword>
<feature type="compositionally biased region" description="Low complexity" evidence="6">
    <location>
        <begin position="353"/>
        <end position="386"/>
    </location>
</feature>
<feature type="binding site" evidence="5">
    <location>
        <position position="40"/>
    </location>
    <ligand>
        <name>ATP</name>
        <dbReference type="ChEBI" id="CHEBI:30616"/>
    </ligand>
</feature>
<dbReference type="CDD" id="cd14014">
    <property type="entry name" value="STKc_PknB_like"/>
    <property type="match status" value="1"/>
</dbReference>
<dbReference type="PROSITE" id="PS00107">
    <property type="entry name" value="PROTEIN_KINASE_ATP"/>
    <property type="match status" value="1"/>
</dbReference>
<keyword evidence="2 5" id="KW-0547">Nucleotide-binding</keyword>
<dbReference type="PROSITE" id="PS50011">
    <property type="entry name" value="PROTEIN_KINASE_DOM"/>
    <property type="match status" value="1"/>
</dbReference>
<evidence type="ECO:0000256" key="2">
    <source>
        <dbReference type="ARBA" id="ARBA00022741"/>
    </source>
</evidence>
<dbReference type="OrthoDB" id="5510100at2"/>
<dbReference type="SUPFAM" id="SSF56112">
    <property type="entry name" value="Protein kinase-like (PK-like)"/>
    <property type="match status" value="1"/>
</dbReference>
<comment type="caution">
    <text evidence="8">The sequence shown here is derived from an EMBL/GenBank/DDBJ whole genome shotgun (WGS) entry which is preliminary data.</text>
</comment>
<name>A0A4U1JHE1_9BACT</name>
<dbReference type="Proteomes" id="UP000309215">
    <property type="component" value="Unassembled WGS sequence"/>
</dbReference>
<sequence length="422" mass="43632">MNEGDLVAGRYRLLRPIGRGAMGTVWAGRHELLGRDFALKFARLPLRAGPETRARFLREAQAIGRLRHPNVVDVADFGEVAPGGGLYLAMELLEGQSLAARIEEQGALRPAEAVAIAAEIARGLAAAHAAGIVHRDIKPENIFLARGMRGGLVPKLLDFGISKQQQADETPSTMNGVPFGTPAYMSPEQALGELDVDHRSDVWSLGVVLHEMLAGKHPFVAPNYQALMTKIAESPPTPLDTSVPEVVRGIVTKCLQKHPADRFADADALATALEDALGRLGPSGGVAIERPRALPSLRPPASPDAVQASPSKRGPALGAAVVAAALLAGLAAVALGGKRDAEPPAPAPPPTVPKAEALPTPQPTALPTAAPSAAPTTTTTHAPGTPRSANTVTHTPPSGSTSGKASGPAGKRPTTNVNDPGF</sequence>
<dbReference type="PANTHER" id="PTHR43289:SF30">
    <property type="entry name" value="NON-SPECIFIC SERINE_THREONINE PROTEIN KINASE"/>
    <property type="match status" value="1"/>
</dbReference>
<dbReference type="InterPro" id="IPR011009">
    <property type="entry name" value="Kinase-like_dom_sf"/>
</dbReference>
<protein>
    <submittedName>
        <fullName evidence="8">Serine/threonine protein kinase</fullName>
    </submittedName>
</protein>
<dbReference type="Pfam" id="PF00069">
    <property type="entry name" value="Pkinase"/>
    <property type="match status" value="1"/>
</dbReference>
<feature type="domain" description="Protein kinase" evidence="7">
    <location>
        <begin position="11"/>
        <end position="277"/>
    </location>
</feature>
<dbReference type="InterPro" id="IPR000719">
    <property type="entry name" value="Prot_kinase_dom"/>
</dbReference>
<feature type="compositionally biased region" description="Pro residues" evidence="6">
    <location>
        <begin position="343"/>
        <end position="352"/>
    </location>
</feature>
<keyword evidence="1" id="KW-0808">Transferase</keyword>
<dbReference type="SMART" id="SM00220">
    <property type="entry name" value="S_TKc"/>
    <property type="match status" value="1"/>
</dbReference>
<evidence type="ECO:0000256" key="5">
    <source>
        <dbReference type="PROSITE-ProRule" id="PRU10141"/>
    </source>
</evidence>
<dbReference type="PANTHER" id="PTHR43289">
    <property type="entry name" value="MITOGEN-ACTIVATED PROTEIN KINASE KINASE KINASE 20-RELATED"/>
    <property type="match status" value="1"/>
</dbReference>
<evidence type="ECO:0000313" key="9">
    <source>
        <dbReference type="Proteomes" id="UP000309215"/>
    </source>
</evidence>
<dbReference type="AlphaFoldDB" id="A0A4U1JHE1"/>
<dbReference type="EMBL" id="SSMQ01000004">
    <property type="protein sequence ID" value="TKD12020.1"/>
    <property type="molecule type" value="Genomic_DNA"/>
</dbReference>
<evidence type="ECO:0000256" key="3">
    <source>
        <dbReference type="ARBA" id="ARBA00022777"/>
    </source>
</evidence>
<dbReference type="GO" id="GO:0004674">
    <property type="term" value="F:protein serine/threonine kinase activity"/>
    <property type="evidence" value="ECO:0007669"/>
    <property type="project" value="UniProtKB-KW"/>
</dbReference>
<feature type="region of interest" description="Disordered" evidence="6">
    <location>
        <begin position="293"/>
        <end position="312"/>
    </location>
</feature>
<feature type="region of interest" description="Disordered" evidence="6">
    <location>
        <begin position="339"/>
        <end position="422"/>
    </location>
</feature>
<feature type="compositionally biased region" description="Polar residues" evidence="6">
    <location>
        <begin position="387"/>
        <end position="404"/>
    </location>
</feature>
<dbReference type="InterPro" id="IPR017441">
    <property type="entry name" value="Protein_kinase_ATP_BS"/>
</dbReference>
<dbReference type="PROSITE" id="PS00108">
    <property type="entry name" value="PROTEIN_KINASE_ST"/>
    <property type="match status" value="1"/>
</dbReference>
<evidence type="ECO:0000256" key="6">
    <source>
        <dbReference type="SAM" id="MobiDB-lite"/>
    </source>
</evidence>
<reference evidence="8 9" key="1">
    <citation type="submission" date="2019-04" db="EMBL/GenBank/DDBJ databases">
        <authorList>
            <person name="Li Y."/>
            <person name="Wang J."/>
        </authorList>
    </citation>
    <scope>NUCLEOTIDE SEQUENCE [LARGE SCALE GENOMIC DNA]</scope>
    <source>
        <strain evidence="8 9">DSM 14668</strain>
    </source>
</reference>
<evidence type="ECO:0000256" key="1">
    <source>
        <dbReference type="ARBA" id="ARBA00022679"/>
    </source>
</evidence>
<accession>A0A4U1JHE1</accession>
<dbReference type="GO" id="GO:0005524">
    <property type="term" value="F:ATP binding"/>
    <property type="evidence" value="ECO:0007669"/>
    <property type="project" value="UniProtKB-UniRule"/>
</dbReference>
<organism evidence="8 9">
    <name type="scientific">Polyangium fumosum</name>
    <dbReference type="NCBI Taxonomy" id="889272"/>
    <lineage>
        <taxon>Bacteria</taxon>
        <taxon>Pseudomonadati</taxon>
        <taxon>Myxococcota</taxon>
        <taxon>Polyangia</taxon>
        <taxon>Polyangiales</taxon>
        <taxon>Polyangiaceae</taxon>
        <taxon>Polyangium</taxon>
    </lineage>
</organism>
<dbReference type="RefSeq" id="WP_136927815.1">
    <property type="nucleotide sequence ID" value="NZ_SSMQ01000004.1"/>
</dbReference>
<dbReference type="Gene3D" id="3.30.200.20">
    <property type="entry name" value="Phosphorylase Kinase, domain 1"/>
    <property type="match status" value="1"/>
</dbReference>
<gene>
    <name evidence="8" type="ORF">E8A74_05235</name>
</gene>
<feature type="compositionally biased region" description="Polar residues" evidence="6">
    <location>
        <begin position="413"/>
        <end position="422"/>
    </location>
</feature>
<evidence type="ECO:0000256" key="4">
    <source>
        <dbReference type="ARBA" id="ARBA00022840"/>
    </source>
</evidence>
<dbReference type="InterPro" id="IPR008271">
    <property type="entry name" value="Ser/Thr_kinase_AS"/>
</dbReference>
<evidence type="ECO:0000313" key="8">
    <source>
        <dbReference type="EMBL" id="TKD12020.1"/>
    </source>
</evidence>
<keyword evidence="8" id="KW-0723">Serine/threonine-protein kinase</keyword>
<keyword evidence="4 5" id="KW-0067">ATP-binding</keyword>
<proteinExistence type="predicted"/>